<dbReference type="Proteomes" id="UP001559025">
    <property type="component" value="Unassembled WGS sequence"/>
</dbReference>
<dbReference type="SUPFAM" id="SSF53474">
    <property type="entry name" value="alpha/beta-Hydrolases"/>
    <property type="match status" value="1"/>
</dbReference>
<keyword evidence="5" id="KW-1185">Reference proteome</keyword>
<dbReference type="PANTHER" id="PTHR22946:SF9">
    <property type="entry name" value="POLYKETIDE TRANSFERASE AF380"/>
    <property type="match status" value="1"/>
</dbReference>
<keyword evidence="1 4" id="KW-0378">Hydrolase</keyword>
<accession>A0ABV3WXC1</accession>
<dbReference type="Gene3D" id="3.40.50.1820">
    <property type="entry name" value="alpha/beta hydrolase"/>
    <property type="match status" value="1"/>
</dbReference>
<sequence>MPNRFHGLALASSLCVACLPALAAEETISFEVEGMKVVGTLNLPDGVNNPPAILLLHGFTGSRDELEIPAVGEGIFARAARMWAEKGIASLRIDYRFNGESDGDFADSTLHAHIADGLAALDWLARSGRVDDDRLALVGWSMGGAVGAAVAGRTEHDLDAVALWAPGVNMAASITMMFGPETVKKGLSGGDTPVTATLPWGDKIELKPAFFQSLFEVDPVAEITEYDDPLFVAVGTKDDVVFPQPASGQILLDYRDDDDDDATLFVREMDHVFNAFAGVEQVDELIGATGDFIARHLDD</sequence>
<comment type="caution">
    <text evidence="4">The sequence shown here is derived from an EMBL/GenBank/DDBJ whole genome shotgun (WGS) entry which is preliminary data.</text>
</comment>
<dbReference type="InterPro" id="IPR029058">
    <property type="entry name" value="AB_hydrolase_fold"/>
</dbReference>
<proteinExistence type="predicted"/>
<evidence type="ECO:0000259" key="3">
    <source>
        <dbReference type="Pfam" id="PF02129"/>
    </source>
</evidence>
<feature type="domain" description="Xaa-Pro dipeptidyl-peptidase-like" evidence="3">
    <location>
        <begin position="75"/>
        <end position="180"/>
    </location>
</feature>
<dbReference type="GO" id="GO:0016787">
    <property type="term" value="F:hydrolase activity"/>
    <property type="evidence" value="ECO:0007669"/>
    <property type="project" value="UniProtKB-KW"/>
</dbReference>
<name>A0ABV3WXC1_9HYPH</name>
<dbReference type="RefSeq" id="WP_368804175.1">
    <property type="nucleotide sequence ID" value="NZ_JAZHFV010000006.1"/>
</dbReference>
<protein>
    <submittedName>
        <fullName evidence="4">Alpha/beta hydrolase</fullName>
    </submittedName>
</protein>
<evidence type="ECO:0000313" key="5">
    <source>
        <dbReference type="Proteomes" id="UP001559025"/>
    </source>
</evidence>
<dbReference type="PANTHER" id="PTHR22946">
    <property type="entry name" value="DIENELACTONE HYDROLASE DOMAIN-CONTAINING PROTEIN-RELATED"/>
    <property type="match status" value="1"/>
</dbReference>
<dbReference type="Pfam" id="PF02129">
    <property type="entry name" value="Peptidase_S15"/>
    <property type="match status" value="1"/>
</dbReference>
<gene>
    <name evidence="4" type="ORF">V1479_18125</name>
</gene>
<evidence type="ECO:0000256" key="2">
    <source>
        <dbReference type="SAM" id="SignalP"/>
    </source>
</evidence>
<dbReference type="EMBL" id="JAZHFV010000006">
    <property type="protein sequence ID" value="MEX4009234.1"/>
    <property type="molecule type" value="Genomic_DNA"/>
</dbReference>
<feature type="signal peptide" evidence="2">
    <location>
        <begin position="1"/>
        <end position="23"/>
    </location>
</feature>
<dbReference type="InterPro" id="IPR000383">
    <property type="entry name" value="Xaa-Pro-like_dom"/>
</dbReference>
<feature type="chain" id="PRO_5045335948" evidence="2">
    <location>
        <begin position="24"/>
        <end position="299"/>
    </location>
</feature>
<keyword evidence="2" id="KW-0732">Signal</keyword>
<evidence type="ECO:0000313" key="4">
    <source>
        <dbReference type="EMBL" id="MEX4009234.1"/>
    </source>
</evidence>
<reference evidence="4 5" key="1">
    <citation type="submission" date="2024-01" db="EMBL/GenBank/DDBJ databases">
        <title>New evidence supports the origin of RcGTA from prophage.</title>
        <authorList>
            <person name="Xu Y."/>
            <person name="Liu B."/>
            <person name="Chen F."/>
        </authorList>
    </citation>
    <scope>NUCLEOTIDE SEQUENCE [LARGE SCALE GENOMIC DNA]</scope>
    <source>
        <strain evidence="4 5">CBW1107-2</strain>
    </source>
</reference>
<organism evidence="4 5">
    <name type="scientific">Neoaquamicrobium sediminum</name>
    <dbReference type="NCBI Taxonomy" id="1849104"/>
    <lineage>
        <taxon>Bacteria</taxon>
        <taxon>Pseudomonadati</taxon>
        <taxon>Pseudomonadota</taxon>
        <taxon>Alphaproteobacteria</taxon>
        <taxon>Hyphomicrobiales</taxon>
        <taxon>Phyllobacteriaceae</taxon>
        <taxon>Neoaquamicrobium</taxon>
    </lineage>
</organism>
<evidence type="ECO:0000256" key="1">
    <source>
        <dbReference type="ARBA" id="ARBA00022801"/>
    </source>
</evidence>
<dbReference type="InterPro" id="IPR050261">
    <property type="entry name" value="FrsA_esterase"/>
</dbReference>